<keyword evidence="3" id="KW-0410">Iron transport</keyword>
<gene>
    <name evidence="9" type="ORF">NCTC4824_03677</name>
</gene>
<dbReference type="GO" id="GO:0015888">
    <property type="term" value="P:thiamine transport"/>
    <property type="evidence" value="ECO:0007669"/>
    <property type="project" value="TreeGrafter"/>
</dbReference>
<dbReference type="PROSITE" id="PS51257">
    <property type="entry name" value="PROKAR_LIPOPROTEIN"/>
    <property type="match status" value="1"/>
</dbReference>
<dbReference type="GO" id="GO:0006826">
    <property type="term" value="P:iron ion transport"/>
    <property type="evidence" value="ECO:0007669"/>
    <property type="project" value="UniProtKB-KW"/>
</dbReference>
<name>A0A2X4WXU0_LEDLE</name>
<dbReference type="SUPFAM" id="SSF53850">
    <property type="entry name" value="Periplasmic binding protein-like II"/>
    <property type="match status" value="1"/>
</dbReference>
<dbReference type="GO" id="GO:0046872">
    <property type="term" value="F:metal ion binding"/>
    <property type="evidence" value="ECO:0007669"/>
    <property type="project" value="UniProtKB-KW"/>
</dbReference>
<evidence type="ECO:0000256" key="7">
    <source>
        <dbReference type="ARBA" id="ARBA00023065"/>
    </source>
</evidence>
<evidence type="ECO:0000256" key="6">
    <source>
        <dbReference type="ARBA" id="ARBA00023004"/>
    </source>
</evidence>
<comment type="similarity">
    <text evidence="1">Belongs to the bacterial solute-binding protein 1 family.</text>
</comment>
<keyword evidence="5 8" id="KW-0732">Signal</keyword>
<dbReference type="InterPro" id="IPR006059">
    <property type="entry name" value="SBP"/>
</dbReference>
<keyword evidence="7" id="KW-0406">Ion transport</keyword>
<keyword evidence="10" id="KW-1185">Reference proteome</keyword>
<evidence type="ECO:0000256" key="5">
    <source>
        <dbReference type="ARBA" id="ARBA00022729"/>
    </source>
</evidence>
<dbReference type="PIRSF" id="PIRSF002825">
    <property type="entry name" value="CfbpA"/>
    <property type="match status" value="1"/>
</dbReference>
<dbReference type="GO" id="GO:0055085">
    <property type="term" value="P:transmembrane transport"/>
    <property type="evidence" value="ECO:0007669"/>
    <property type="project" value="InterPro"/>
</dbReference>
<keyword evidence="4" id="KW-0479">Metal-binding</keyword>
<protein>
    <submittedName>
        <fullName evidence="9">Iron ABC transporter substrate-binding protein</fullName>
    </submittedName>
</protein>
<dbReference type="PROSITE" id="PS01037">
    <property type="entry name" value="SBP_BACTERIAL_1"/>
    <property type="match status" value="1"/>
</dbReference>
<dbReference type="Proteomes" id="UP000249134">
    <property type="component" value="Chromosome 1"/>
</dbReference>
<dbReference type="EMBL" id="LS483476">
    <property type="protein sequence ID" value="SQI62510.1"/>
    <property type="molecule type" value="Genomic_DNA"/>
</dbReference>
<dbReference type="PANTHER" id="PTHR30006:SF2">
    <property type="entry name" value="ABC TRANSPORTER SUBSTRATE-BINDING PROTEIN"/>
    <property type="match status" value="1"/>
</dbReference>
<dbReference type="Gene3D" id="3.40.190.10">
    <property type="entry name" value="Periplasmic binding protein-like II"/>
    <property type="match status" value="2"/>
</dbReference>
<evidence type="ECO:0000313" key="10">
    <source>
        <dbReference type="Proteomes" id="UP000249134"/>
    </source>
</evidence>
<evidence type="ECO:0000256" key="3">
    <source>
        <dbReference type="ARBA" id="ARBA00022496"/>
    </source>
</evidence>
<feature type="chain" id="PRO_5038662788" evidence="8">
    <location>
        <begin position="19"/>
        <end position="341"/>
    </location>
</feature>
<proteinExistence type="inferred from homology"/>
<evidence type="ECO:0000256" key="2">
    <source>
        <dbReference type="ARBA" id="ARBA00022448"/>
    </source>
</evidence>
<organism evidence="9 10">
    <name type="scientific">Lederbergia lenta</name>
    <name type="common">Bacillus lentus</name>
    <dbReference type="NCBI Taxonomy" id="1467"/>
    <lineage>
        <taxon>Bacteria</taxon>
        <taxon>Bacillati</taxon>
        <taxon>Bacillota</taxon>
        <taxon>Bacilli</taxon>
        <taxon>Bacillales</taxon>
        <taxon>Bacillaceae</taxon>
        <taxon>Lederbergia</taxon>
    </lineage>
</organism>
<evidence type="ECO:0000256" key="8">
    <source>
        <dbReference type="SAM" id="SignalP"/>
    </source>
</evidence>
<dbReference type="AlphaFoldDB" id="A0A2X4WXU0"/>
<evidence type="ECO:0000313" key="9">
    <source>
        <dbReference type="EMBL" id="SQI62510.1"/>
    </source>
</evidence>
<evidence type="ECO:0000256" key="4">
    <source>
        <dbReference type="ARBA" id="ARBA00022723"/>
    </source>
</evidence>
<dbReference type="STRING" id="1348624.GCA_001591545_02105"/>
<dbReference type="KEGG" id="blen:NCTC4824_03677"/>
<dbReference type="PANTHER" id="PTHR30006">
    <property type="entry name" value="THIAMINE-BINDING PERIPLASMIC PROTEIN-RELATED"/>
    <property type="match status" value="1"/>
</dbReference>
<dbReference type="GO" id="GO:0030975">
    <property type="term" value="F:thiamine binding"/>
    <property type="evidence" value="ECO:0007669"/>
    <property type="project" value="TreeGrafter"/>
</dbReference>
<keyword evidence="6" id="KW-0408">Iron</keyword>
<dbReference type="CDD" id="cd13546">
    <property type="entry name" value="PBP2_BitB"/>
    <property type="match status" value="1"/>
</dbReference>
<reference evidence="9 10" key="1">
    <citation type="submission" date="2018-06" db="EMBL/GenBank/DDBJ databases">
        <authorList>
            <consortium name="Pathogen Informatics"/>
            <person name="Doyle S."/>
        </authorList>
    </citation>
    <scope>NUCLEOTIDE SEQUENCE [LARGE SCALE GENOMIC DNA]</scope>
    <source>
        <strain evidence="9 10">NCTC4824</strain>
    </source>
</reference>
<dbReference type="GO" id="GO:0030288">
    <property type="term" value="C:outer membrane-bounded periplasmic space"/>
    <property type="evidence" value="ECO:0007669"/>
    <property type="project" value="TreeGrafter"/>
</dbReference>
<feature type="signal peptide" evidence="8">
    <location>
        <begin position="1"/>
        <end position="18"/>
    </location>
</feature>
<keyword evidence="2" id="KW-0813">Transport</keyword>
<accession>A0A2X4WXU0</accession>
<dbReference type="GO" id="GO:0030976">
    <property type="term" value="F:thiamine pyrophosphate binding"/>
    <property type="evidence" value="ECO:0007669"/>
    <property type="project" value="TreeGrafter"/>
</dbReference>
<evidence type="ECO:0000256" key="1">
    <source>
        <dbReference type="ARBA" id="ARBA00008520"/>
    </source>
</evidence>
<dbReference type="Pfam" id="PF13416">
    <property type="entry name" value="SBP_bac_8"/>
    <property type="match status" value="1"/>
</dbReference>
<dbReference type="InterPro" id="IPR006061">
    <property type="entry name" value="SBP_1_CS"/>
</dbReference>
<sequence>MKRILSLMLIALLVLTIAACGNKEEEKESEGKSSTKVTVYSPHQAEIINPIVKEFQDRTKIEVELVTGGTGELLNRVKAESNKALGDVFWGGGAESLAAFTDNFEPYKVENDADIADIYKSADGAWTGFSALPMVIMYNKDLVKEDEVPKSWSDLLDPKWKGKIAFADPAKSGSSYTQLVTMLFANKDDGKDGWDFVSKFVDHLDGKILGGSSMVFKGVADGEFPLGITLEEAAYRYISGGANVDVTYPTEGTSSVPDGMALIKGAKNKENAQKFLDFLASKDVQEIIVKEFNRRSILDDVEAPEGLITSKEIPLVDYDFNWASENQDDVMKKFQDLIIGK</sequence>
<dbReference type="RefSeq" id="WP_066141179.1">
    <property type="nucleotide sequence ID" value="NZ_CBCSGM010000003.1"/>
</dbReference>
<dbReference type="InterPro" id="IPR026045">
    <property type="entry name" value="Ferric-bd"/>
</dbReference>